<feature type="compositionally biased region" description="Low complexity" evidence="1">
    <location>
        <begin position="183"/>
        <end position="204"/>
    </location>
</feature>
<dbReference type="InterPro" id="IPR025187">
    <property type="entry name" value="DUF4112"/>
</dbReference>
<dbReference type="PANTHER" id="PTHR35519">
    <property type="entry name" value="MEMBRANE PROTEINS"/>
    <property type="match status" value="1"/>
</dbReference>
<dbReference type="Proteomes" id="UP000323386">
    <property type="component" value="Unassembled WGS sequence"/>
</dbReference>
<gene>
    <name evidence="2" type="ORF">PSFLO_02155</name>
</gene>
<accession>A0A5C3EWR1</accession>
<dbReference type="Pfam" id="PF13430">
    <property type="entry name" value="DUF4112"/>
    <property type="match status" value="1"/>
</dbReference>
<sequence>MASKIAGKVTRRLVGDHAKRYEPEDPLYEFYTVNGKQKRRKRALPPGLTKKQARTLKKIKRRAHHLDKGFTICGFRFGWTAIVGIVPGLGDITAALLNYTLVVKPAKNEIDDIPDWLVRQLLFNNAVSAGVGLVPIVGDIALAAWRANSRNANLIEEFLRVKGEENMAAGLQDLTPRPPSTDVAAPAQDAVRQQVQQASASSSQTRFSAGR</sequence>
<reference evidence="2 3" key="1">
    <citation type="submission" date="2018-03" db="EMBL/GenBank/DDBJ databases">
        <authorList>
            <person name="Guldener U."/>
        </authorList>
    </citation>
    <scope>NUCLEOTIDE SEQUENCE [LARGE SCALE GENOMIC DNA]</scope>
    <source>
        <strain evidence="2 3">DAOM196992</strain>
    </source>
</reference>
<dbReference type="EMBL" id="OOIP01000005">
    <property type="protein sequence ID" value="SPO36684.1"/>
    <property type="molecule type" value="Genomic_DNA"/>
</dbReference>
<dbReference type="PANTHER" id="PTHR35519:SF2">
    <property type="entry name" value="PH DOMAIN PROTEIN"/>
    <property type="match status" value="1"/>
</dbReference>
<dbReference type="OrthoDB" id="2103474at2759"/>
<feature type="region of interest" description="Disordered" evidence="1">
    <location>
        <begin position="171"/>
        <end position="211"/>
    </location>
</feature>
<evidence type="ECO:0000313" key="2">
    <source>
        <dbReference type="EMBL" id="SPO36684.1"/>
    </source>
</evidence>
<dbReference type="AlphaFoldDB" id="A0A5C3EWR1"/>
<proteinExistence type="predicted"/>
<evidence type="ECO:0000256" key="1">
    <source>
        <dbReference type="SAM" id="MobiDB-lite"/>
    </source>
</evidence>
<name>A0A5C3EWR1_9BASI</name>
<evidence type="ECO:0000313" key="3">
    <source>
        <dbReference type="Proteomes" id="UP000323386"/>
    </source>
</evidence>
<protein>
    <submittedName>
        <fullName evidence="2">Uncharacterized protein</fullName>
    </submittedName>
</protein>
<keyword evidence="3" id="KW-1185">Reference proteome</keyword>
<organism evidence="2 3">
    <name type="scientific">Pseudozyma flocculosa</name>
    <dbReference type="NCBI Taxonomy" id="84751"/>
    <lineage>
        <taxon>Eukaryota</taxon>
        <taxon>Fungi</taxon>
        <taxon>Dikarya</taxon>
        <taxon>Basidiomycota</taxon>
        <taxon>Ustilaginomycotina</taxon>
        <taxon>Ustilaginomycetes</taxon>
        <taxon>Ustilaginales</taxon>
        <taxon>Ustilaginaceae</taxon>
        <taxon>Pseudozyma</taxon>
    </lineage>
</organism>